<accession>A0A6N3DXH2</accession>
<dbReference type="EMBL" id="CACRUV010000021">
    <property type="protein sequence ID" value="VYU34116.1"/>
    <property type="molecule type" value="Genomic_DNA"/>
</dbReference>
<reference evidence="1" key="1">
    <citation type="submission" date="2019-11" db="EMBL/GenBank/DDBJ databases">
        <authorList>
            <person name="Feng L."/>
        </authorList>
    </citation>
    <scope>NUCLEOTIDE SEQUENCE</scope>
    <source>
        <strain evidence="1">PmerdaeLFYP103</strain>
    </source>
</reference>
<gene>
    <name evidence="1" type="ORF">PMLFYP103_01837</name>
</gene>
<sequence length="43" mass="5387">MFRRNRYKVTVTGWFGLYMNYGDKYHFYRIRVYILIFGQRTGV</sequence>
<name>A0A6N3DXH2_9BACT</name>
<evidence type="ECO:0000313" key="1">
    <source>
        <dbReference type="EMBL" id="VYU34116.1"/>
    </source>
</evidence>
<dbReference type="AlphaFoldDB" id="A0A6N3DXH2"/>
<protein>
    <submittedName>
        <fullName evidence="1">Uncharacterized protein</fullName>
    </submittedName>
</protein>
<proteinExistence type="predicted"/>
<organism evidence="1">
    <name type="scientific">Parabacteroides merdae</name>
    <dbReference type="NCBI Taxonomy" id="46503"/>
    <lineage>
        <taxon>Bacteria</taxon>
        <taxon>Pseudomonadati</taxon>
        <taxon>Bacteroidota</taxon>
        <taxon>Bacteroidia</taxon>
        <taxon>Bacteroidales</taxon>
        <taxon>Tannerellaceae</taxon>
        <taxon>Parabacteroides</taxon>
    </lineage>
</organism>